<name>A0ABR0K7V6_9EURO</name>
<dbReference type="InterPro" id="IPR013149">
    <property type="entry name" value="ADH-like_C"/>
</dbReference>
<sequence>MSNASELPITGKAGCVTNPGPDFGVEVRDDIPVPKPGNMEVLVKLTVTGICYSDLHYMLEDLPMAKMSDAGVVSPGHEGVGHIVALGDNIPASLELNVGDRVGLKPVWSSCNSCEMCTTDREMYCPASKQTGLHVPGTYQQYVIGSADHVLKIPEGLSDAVAAPVMCSGGTIYRGIKESGLKSGDWVAFAGAGGGVGHMGVMYAKAMGMRVIAIDGGNDKGEMCKRIGAEHFVDFTKTGDVNAEVFRLTDGLGAHGLIITATSAAAYRTGIGMLRTSGVLMAIGLPSVADIPSIVDPISLIGKNLKVTGTAVGTRNDVKMALQFAATGQVKPVIEMFPFGRISDAVMKLKDGKVAGRCVVKFDD</sequence>
<comment type="caution">
    <text evidence="8">The sequence shown here is derived from an EMBL/GenBank/DDBJ whole genome shotgun (WGS) entry which is preliminary data.</text>
</comment>
<dbReference type="EMBL" id="JAVRRG010000072">
    <property type="protein sequence ID" value="KAK5089720.1"/>
    <property type="molecule type" value="Genomic_DNA"/>
</dbReference>
<organism evidence="8 9">
    <name type="scientific">Lithohypha guttulata</name>
    <dbReference type="NCBI Taxonomy" id="1690604"/>
    <lineage>
        <taxon>Eukaryota</taxon>
        <taxon>Fungi</taxon>
        <taxon>Dikarya</taxon>
        <taxon>Ascomycota</taxon>
        <taxon>Pezizomycotina</taxon>
        <taxon>Eurotiomycetes</taxon>
        <taxon>Chaetothyriomycetidae</taxon>
        <taxon>Chaetothyriales</taxon>
        <taxon>Trichomeriaceae</taxon>
        <taxon>Lithohypha</taxon>
    </lineage>
</organism>
<evidence type="ECO:0000259" key="7">
    <source>
        <dbReference type="SMART" id="SM00829"/>
    </source>
</evidence>
<dbReference type="Pfam" id="PF00107">
    <property type="entry name" value="ADH_zinc_N"/>
    <property type="match status" value="1"/>
</dbReference>
<dbReference type="Pfam" id="PF08240">
    <property type="entry name" value="ADH_N"/>
    <property type="match status" value="1"/>
</dbReference>
<evidence type="ECO:0000256" key="2">
    <source>
        <dbReference type="ARBA" id="ARBA00008072"/>
    </source>
</evidence>
<evidence type="ECO:0000256" key="6">
    <source>
        <dbReference type="RuleBase" id="RU361277"/>
    </source>
</evidence>
<dbReference type="PANTHER" id="PTHR42940">
    <property type="entry name" value="ALCOHOL DEHYDROGENASE 1-RELATED"/>
    <property type="match status" value="1"/>
</dbReference>
<accession>A0ABR0K7V6</accession>
<dbReference type="InterPro" id="IPR013154">
    <property type="entry name" value="ADH-like_N"/>
</dbReference>
<evidence type="ECO:0000256" key="1">
    <source>
        <dbReference type="ARBA" id="ARBA00001947"/>
    </source>
</evidence>
<evidence type="ECO:0000313" key="8">
    <source>
        <dbReference type="EMBL" id="KAK5089720.1"/>
    </source>
</evidence>
<dbReference type="Proteomes" id="UP001345013">
    <property type="component" value="Unassembled WGS sequence"/>
</dbReference>
<comment type="cofactor">
    <cofactor evidence="1 6">
        <name>Zn(2+)</name>
        <dbReference type="ChEBI" id="CHEBI:29105"/>
    </cofactor>
</comment>
<reference evidence="8 9" key="1">
    <citation type="submission" date="2023-08" db="EMBL/GenBank/DDBJ databases">
        <title>Black Yeasts Isolated from many extreme environments.</title>
        <authorList>
            <person name="Coleine C."/>
            <person name="Stajich J.E."/>
            <person name="Selbmann L."/>
        </authorList>
    </citation>
    <scope>NUCLEOTIDE SEQUENCE [LARGE SCALE GENOMIC DNA]</scope>
    <source>
        <strain evidence="8 9">CCFEE 5885</strain>
    </source>
</reference>
<dbReference type="InterPro" id="IPR002328">
    <property type="entry name" value="ADH_Zn_CS"/>
</dbReference>
<dbReference type="PANTHER" id="PTHR42940:SF1">
    <property type="entry name" value="ENOYL REDUCTASE (ER) DOMAIN-CONTAINING PROTEIN"/>
    <property type="match status" value="1"/>
</dbReference>
<dbReference type="Gene3D" id="3.40.50.720">
    <property type="entry name" value="NAD(P)-binding Rossmann-like Domain"/>
    <property type="match status" value="1"/>
</dbReference>
<evidence type="ECO:0000256" key="3">
    <source>
        <dbReference type="ARBA" id="ARBA00022723"/>
    </source>
</evidence>
<dbReference type="SUPFAM" id="SSF50129">
    <property type="entry name" value="GroES-like"/>
    <property type="match status" value="1"/>
</dbReference>
<gene>
    <name evidence="8" type="ORF">LTR24_005989</name>
</gene>
<proteinExistence type="inferred from homology"/>
<evidence type="ECO:0000256" key="5">
    <source>
        <dbReference type="ARBA" id="ARBA00023002"/>
    </source>
</evidence>
<comment type="similarity">
    <text evidence="2 6">Belongs to the zinc-containing alcohol dehydrogenase family.</text>
</comment>
<dbReference type="InterPro" id="IPR020843">
    <property type="entry name" value="ER"/>
</dbReference>
<dbReference type="InterPro" id="IPR036291">
    <property type="entry name" value="NAD(P)-bd_dom_sf"/>
</dbReference>
<keyword evidence="9" id="KW-1185">Reference proteome</keyword>
<dbReference type="InterPro" id="IPR011032">
    <property type="entry name" value="GroES-like_sf"/>
</dbReference>
<dbReference type="SUPFAM" id="SSF51735">
    <property type="entry name" value="NAD(P)-binding Rossmann-fold domains"/>
    <property type="match status" value="1"/>
</dbReference>
<keyword evidence="4 6" id="KW-0862">Zinc</keyword>
<evidence type="ECO:0000256" key="4">
    <source>
        <dbReference type="ARBA" id="ARBA00022833"/>
    </source>
</evidence>
<dbReference type="PROSITE" id="PS00059">
    <property type="entry name" value="ADH_ZINC"/>
    <property type="match status" value="1"/>
</dbReference>
<dbReference type="SMART" id="SM00829">
    <property type="entry name" value="PKS_ER"/>
    <property type="match status" value="1"/>
</dbReference>
<dbReference type="CDD" id="cd08297">
    <property type="entry name" value="CAD3"/>
    <property type="match status" value="1"/>
</dbReference>
<protein>
    <recommendedName>
        <fullName evidence="7">Enoyl reductase (ER) domain-containing protein</fullName>
    </recommendedName>
</protein>
<keyword evidence="5" id="KW-0560">Oxidoreductase</keyword>
<evidence type="ECO:0000313" key="9">
    <source>
        <dbReference type="Proteomes" id="UP001345013"/>
    </source>
</evidence>
<dbReference type="Gene3D" id="3.90.180.10">
    <property type="entry name" value="Medium-chain alcohol dehydrogenases, catalytic domain"/>
    <property type="match status" value="1"/>
</dbReference>
<feature type="domain" description="Enoyl reductase (ER)" evidence="7">
    <location>
        <begin position="20"/>
        <end position="360"/>
    </location>
</feature>
<keyword evidence="3 6" id="KW-0479">Metal-binding</keyword>